<dbReference type="OrthoDB" id="9791538at2"/>
<dbReference type="Proteomes" id="UP000192738">
    <property type="component" value="Unassembled WGS sequence"/>
</dbReference>
<organism evidence="1 2">
    <name type="scientific">Sporomusa malonica</name>
    <dbReference type="NCBI Taxonomy" id="112901"/>
    <lineage>
        <taxon>Bacteria</taxon>
        <taxon>Bacillati</taxon>
        <taxon>Bacillota</taxon>
        <taxon>Negativicutes</taxon>
        <taxon>Selenomonadales</taxon>
        <taxon>Sporomusaceae</taxon>
        <taxon>Sporomusa</taxon>
    </lineage>
</organism>
<name>A0A1W1YAS1_9FIRM</name>
<dbReference type="EMBL" id="FWXI01000001">
    <property type="protein sequence ID" value="SMC33239.1"/>
    <property type="molecule type" value="Genomic_DNA"/>
</dbReference>
<reference evidence="1 2" key="1">
    <citation type="submission" date="2017-04" db="EMBL/GenBank/DDBJ databases">
        <authorList>
            <person name="Afonso C.L."/>
            <person name="Miller P.J."/>
            <person name="Scott M.A."/>
            <person name="Spackman E."/>
            <person name="Goraichik I."/>
            <person name="Dimitrov K.M."/>
            <person name="Suarez D.L."/>
            <person name="Swayne D.E."/>
        </authorList>
    </citation>
    <scope>NUCLEOTIDE SEQUENCE [LARGE SCALE GENOMIC DNA]</scope>
    <source>
        <strain evidence="1 2">DSM 5090</strain>
    </source>
</reference>
<dbReference type="InterPro" id="IPR003718">
    <property type="entry name" value="OsmC/Ohr_fam"/>
</dbReference>
<protein>
    <submittedName>
        <fullName evidence="1">OsmC-like protein</fullName>
    </submittedName>
</protein>
<evidence type="ECO:0000313" key="1">
    <source>
        <dbReference type="EMBL" id="SMC33239.1"/>
    </source>
</evidence>
<gene>
    <name evidence="1" type="ORF">SAMN04488500_101189</name>
</gene>
<accession>A0A1W1YAS1</accession>
<sequence>MMRLRSMDVNFQCTDADKKIIVDTSERNGGTGQHVQPFELMEAAVAACMNITARARAGIKLSDVQTTVRMNWSEEGKLIFEYDYSFQGNLDDKTQDMIGDAINGCMMRKLLTHREIEFKKIEMK</sequence>
<dbReference type="InterPro" id="IPR036102">
    <property type="entry name" value="OsmC/Ohrsf"/>
</dbReference>
<dbReference type="SUPFAM" id="SSF82784">
    <property type="entry name" value="OsmC-like"/>
    <property type="match status" value="1"/>
</dbReference>
<proteinExistence type="predicted"/>
<dbReference type="InterPro" id="IPR015946">
    <property type="entry name" value="KH_dom-like_a/b"/>
</dbReference>
<evidence type="ECO:0000313" key="2">
    <source>
        <dbReference type="Proteomes" id="UP000192738"/>
    </source>
</evidence>
<dbReference type="Pfam" id="PF02566">
    <property type="entry name" value="OsmC"/>
    <property type="match status" value="1"/>
</dbReference>
<dbReference type="Gene3D" id="3.30.300.20">
    <property type="match status" value="1"/>
</dbReference>
<dbReference type="RefSeq" id="WP_084573714.1">
    <property type="nucleotide sequence ID" value="NZ_CP155572.1"/>
</dbReference>
<keyword evidence="2" id="KW-1185">Reference proteome</keyword>
<dbReference type="AlphaFoldDB" id="A0A1W1YAS1"/>
<dbReference type="STRING" id="112901.SAMN04488500_101189"/>